<dbReference type="InterPro" id="IPR006015">
    <property type="entry name" value="Universal_stress_UspA"/>
</dbReference>
<dbReference type="PANTHER" id="PTHR46268">
    <property type="entry name" value="STRESS RESPONSE PROTEIN NHAX"/>
    <property type="match status" value="1"/>
</dbReference>
<dbReference type="InterPro" id="IPR006016">
    <property type="entry name" value="UspA"/>
</dbReference>
<dbReference type="Gene3D" id="3.40.50.620">
    <property type="entry name" value="HUPs"/>
    <property type="match status" value="2"/>
</dbReference>
<proteinExistence type="inferred from homology"/>
<dbReference type="Pfam" id="PF00582">
    <property type="entry name" value="Usp"/>
    <property type="match status" value="2"/>
</dbReference>
<protein>
    <submittedName>
        <fullName evidence="3">Universal stress protein</fullName>
    </submittedName>
</protein>
<comment type="caution">
    <text evidence="3">The sequence shown here is derived from an EMBL/GenBank/DDBJ whole genome shotgun (WGS) entry which is preliminary data.</text>
</comment>
<gene>
    <name evidence="3" type="ORF">GT755_36455</name>
</gene>
<dbReference type="PRINTS" id="PR01438">
    <property type="entry name" value="UNVRSLSTRESS"/>
</dbReference>
<keyword evidence="4" id="KW-1185">Reference proteome</keyword>
<dbReference type="PANTHER" id="PTHR46268:SF6">
    <property type="entry name" value="UNIVERSAL STRESS PROTEIN UP12"/>
    <property type="match status" value="1"/>
</dbReference>
<dbReference type="AlphaFoldDB" id="A0A7C9JCK0"/>
<dbReference type="InterPro" id="IPR014729">
    <property type="entry name" value="Rossmann-like_a/b/a_fold"/>
</dbReference>
<organism evidence="3 4">
    <name type="scientific">Herbidospora solisilvae</name>
    <dbReference type="NCBI Taxonomy" id="2696284"/>
    <lineage>
        <taxon>Bacteria</taxon>
        <taxon>Bacillati</taxon>
        <taxon>Actinomycetota</taxon>
        <taxon>Actinomycetes</taxon>
        <taxon>Streptosporangiales</taxon>
        <taxon>Streptosporangiaceae</taxon>
        <taxon>Herbidospora</taxon>
    </lineage>
</organism>
<evidence type="ECO:0000256" key="1">
    <source>
        <dbReference type="ARBA" id="ARBA00008791"/>
    </source>
</evidence>
<evidence type="ECO:0000259" key="2">
    <source>
        <dbReference type="Pfam" id="PF00582"/>
    </source>
</evidence>
<dbReference type="Proteomes" id="UP000479526">
    <property type="component" value="Unassembled WGS sequence"/>
</dbReference>
<evidence type="ECO:0000313" key="3">
    <source>
        <dbReference type="EMBL" id="NAS27148.1"/>
    </source>
</evidence>
<name>A0A7C9JCK0_9ACTN</name>
<comment type="similarity">
    <text evidence="1">Belongs to the universal stress protein A family.</text>
</comment>
<dbReference type="RefSeq" id="WP_161484103.1">
    <property type="nucleotide sequence ID" value="NZ_WXEW01000013.1"/>
</dbReference>
<dbReference type="SUPFAM" id="SSF52402">
    <property type="entry name" value="Adenine nucleotide alpha hydrolases-like"/>
    <property type="match status" value="2"/>
</dbReference>
<dbReference type="EMBL" id="WXEW01000013">
    <property type="protein sequence ID" value="NAS27148.1"/>
    <property type="molecule type" value="Genomic_DNA"/>
</dbReference>
<feature type="domain" description="UspA" evidence="2">
    <location>
        <begin position="2"/>
        <end position="132"/>
    </location>
</feature>
<sequence length="282" mass="29362">MIVAGVDGSPSALAAVDYAAADAARRGTSLRLVHVREPWTGIRLSQLNDVENTYGAEVLATAERRARAGAPDVTVTTGLTTGGVVARLKEEAAKADAVVIGSRGTGGFTGMILGSVGLGLAGHTSGPVIVVREPSSPSHGRLLVGYDGSEDADVALEFAFAEARRRDAGIRAVFSWQPPPFSSVGTMYDNLIHCVYEERTTFVEERFAAWRDRHPGVPVEYTSVYGHPVNVLAEESREADLVVAGSRGLGAFGAAVLGSVGHGLLHHAHCPVAIVSSGEGPA</sequence>
<evidence type="ECO:0000313" key="4">
    <source>
        <dbReference type="Proteomes" id="UP000479526"/>
    </source>
</evidence>
<reference evidence="3 4" key="1">
    <citation type="submission" date="2020-01" db="EMBL/GenBank/DDBJ databases">
        <title>Herbidospora sp. NEAU-GS84 nov., a novel actinomycete isolated from soil.</title>
        <authorList>
            <person name="Han L."/>
        </authorList>
    </citation>
    <scope>NUCLEOTIDE SEQUENCE [LARGE SCALE GENOMIC DNA]</scope>
    <source>
        <strain evidence="3 4">NEAU-GS84</strain>
    </source>
</reference>
<accession>A0A7C9JCK0</accession>
<feature type="domain" description="UspA" evidence="2">
    <location>
        <begin position="141"/>
        <end position="275"/>
    </location>
</feature>